<comment type="subcellular location">
    <subcellularLocation>
        <location evidence="1">Endomembrane system</location>
        <topology evidence="1">Multi-pass membrane protein</topology>
    </subcellularLocation>
</comment>
<dbReference type="EMBL" id="JAHRHJ020000007">
    <property type="protein sequence ID" value="KAH9307294.1"/>
    <property type="molecule type" value="Genomic_DNA"/>
</dbReference>
<evidence type="ECO:0000313" key="10">
    <source>
        <dbReference type="Proteomes" id="UP000824469"/>
    </source>
</evidence>
<evidence type="ECO:0000256" key="6">
    <source>
        <dbReference type="ARBA" id="ARBA00029467"/>
    </source>
</evidence>
<gene>
    <name evidence="9" type="ORF">KI387_035205</name>
</gene>
<keyword evidence="10" id="KW-1185">Reference proteome</keyword>
<keyword evidence="5 8" id="KW-0472">Membrane</keyword>
<dbReference type="OMA" id="VQWICIL"/>
<evidence type="ECO:0000256" key="4">
    <source>
        <dbReference type="ARBA" id="ARBA00022989"/>
    </source>
</evidence>
<dbReference type="GO" id="GO:0012505">
    <property type="term" value="C:endomembrane system"/>
    <property type="evidence" value="ECO:0007669"/>
    <property type="project" value="UniProtKB-SubCell"/>
</dbReference>
<dbReference type="AlphaFoldDB" id="A0AA38KNS1"/>
<comment type="similarity">
    <text evidence="6">Belongs to the DESIGUAL family.</text>
</comment>
<evidence type="ECO:0000256" key="3">
    <source>
        <dbReference type="ARBA" id="ARBA00022729"/>
    </source>
</evidence>
<feature type="region of interest" description="Disordered" evidence="7">
    <location>
        <begin position="209"/>
        <end position="228"/>
    </location>
</feature>
<dbReference type="InterPro" id="IPR052222">
    <property type="entry name" value="DESIGUAL"/>
</dbReference>
<evidence type="ECO:0000256" key="1">
    <source>
        <dbReference type="ARBA" id="ARBA00004127"/>
    </source>
</evidence>
<evidence type="ECO:0000256" key="5">
    <source>
        <dbReference type="ARBA" id="ARBA00023136"/>
    </source>
</evidence>
<feature type="transmembrane region" description="Helical" evidence="8">
    <location>
        <begin position="52"/>
        <end position="79"/>
    </location>
</feature>
<evidence type="ECO:0000256" key="8">
    <source>
        <dbReference type="SAM" id="Phobius"/>
    </source>
</evidence>
<name>A0AA38KNS1_TAXCH</name>
<evidence type="ECO:0000256" key="7">
    <source>
        <dbReference type="SAM" id="MobiDB-lite"/>
    </source>
</evidence>
<evidence type="ECO:0000256" key="2">
    <source>
        <dbReference type="ARBA" id="ARBA00022692"/>
    </source>
</evidence>
<reference evidence="9 10" key="1">
    <citation type="journal article" date="2021" name="Nat. Plants">
        <title>The Taxus genome provides insights into paclitaxel biosynthesis.</title>
        <authorList>
            <person name="Xiong X."/>
            <person name="Gou J."/>
            <person name="Liao Q."/>
            <person name="Li Y."/>
            <person name="Zhou Q."/>
            <person name="Bi G."/>
            <person name="Li C."/>
            <person name="Du R."/>
            <person name="Wang X."/>
            <person name="Sun T."/>
            <person name="Guo L."/>
            <person name="Liang H."/>
            <person name="Lu P."/>
            <person name="Wu Y."/>
            <person name="Zhang Z."/>
            <person name="Ro D.K."/>
            <person name="Shang Y."/>
            <person name="Huang S."/>
            <person name="Yan J."/>
        </authorList>
    </citation>
    <scope>NUCLEOTIDE SEQUENCE [LARGE SCALE GENOMIC DNA]</scope>
    <source>
        <strain evidence="9">Ta-2019</strain>
    </source>
</reference>
<feature type="transmembrane region" description="Helical" evidence="8">
    <location>
        <begin position="91"/>
        <end position="117"/>
    </location>
</feature>
<keyword evidence="2 8" id="KW-0812">Transmembrane</keyword>
<dbReference type="InterPro" id="IPR009606">
    <property type="entry name" value="DEAL/Modifying_wall_lignin1/2"/>
</dbReference>
<accession>A0AA38KNS1</accession>
<dbReference type="Pfam" id="PF06749">
    <property type="entry name" value="DUF1218"/>
    <property type="match status" value="1"/>
</dbReference>
<keyword evidence="3" id="KW-0732">Signal</keyword>
<keyword evidence="4 8" id="KW-1133">Transmembrane helix</keyword>
<organism evidence="9 10">
    <name type="scientific">Taxus chinensis</name>
    <name type="common">Chinese yew</name>
    <name type="synonym">Taxus wallichiana var. chinensis</name>
    <dbReference type="NCBI Taxonomy" id="29808"/>
    <lineage>
        <taxon>Eukaryota</taxon>
        <taxon>Viridiplantae</taxon>
        <taxon>Streptophyta</taxon>
        <taxon>Embryophyta</taxon>
        <taxon>Tracheophyta</taxon>
        <taxon>Spermatophyta</taxon>
        <taxon>Pinopsida</taxon>
        <taxon>Pinidae</taxon>
        <taxon>Conifers II</taxon>
        <taxon>Cupressales</taxon>
        <taxon>Taxaceae</taxon>
        <taxon>Taxus</taxon>
    </lineage>
</organism>
<proteinExistence type="inferred from homology"/>
<protein>
    <submittedName>
        <fullName evidence="9">Uncharacterized protein</fullName>
    </submittedName>
</protein>
<sequence length="228" mass="24899">MKKTVLWICILVGVLGVIAFVLGIAAEAKHNKADEVRMDESGRCIYPRSPAFVMGVIAALALMMAQILINVAAGCLCCGRHVHYQAPLNTTIAIICLVLSWVSFIIAFSVLLAGAALNDQHNEEESFLSTYCYVVKTGVFAGGAVLSLVTVTLGIIYYIIASAVKSSAAWMHENQGVAMTQPQSVPINAQPVFVPENIYTQYYENPQYYDGSGQHTRPEAHRQNSTWR</sequence>
<dbReference type="Proteomes" id="UP000824469">
    <property type="component" value="Unassembled WGS sequence"/>
</dbReference>
<comment type="caution">
    <text evidence="9">The sequence shown here is derived from an EMBL/GenBank/DDBJ whole genome shotgun (WGS) entry which is preliminary data.</text>
</comment>
<dbReference type="PANTHER" id="PTHR31769">
    <property type="entry name" value="OS07G0462200 PROTEIN-RELATED"/>
    <property type="match status" value="1"/>
</dbReference>
<feature type="transmembrane region" description="Helical" evidence="8">
    <location>
        <begin position="137"/>
        <end position="160"/>
    </location>
</feature>
<evidence type="ECO:0000313" key="9">
    <source>
        <dbReference type="EMBL" id="KAH9307294.1"/>
    </source>
</evidence>